<evidence type="ECO:0000313" key="8">
    <source>
        <dbReference type="EMBL" id="SMC04197.1"/>
    </source>
</evidence>
<dbReference type="GO" id="GO:0005886">
    <property type="term" value="C:plasma membrane"/>
    <property type="evidence" value="ECO:0007669"/>
    <property type="project" value="UniProtKB-SubCell"/>
</dbReference>
<evidence type="ECO:0000256" key="1">
    <source>
        <dbReference type="ARBA" id="ARBA00004141"/>
    </source>
</evidence>
<keyword evidence="3 6" id="KW-1133">Transmembrane helix</keyword>
<dbReference type="AlphaFoldDB" id="A0A1W1WD37"/>
<feature type="domain" description="Heme-copper oxidase subunit III family profile" evidence="7">
    <location>
        <begin position="1"/>
        <end position="192"/>
    </location>
</feature>
<gene>
    <name evidence="8" type="ORF">SAMN00768000_1515</name>
</gene>
<dbReference type="GO" id="GO:0022904">
    <property type="term" value="P:respiratory electron transport chain"/>
    <property type="evidence" value="ECO:0007669"/>
    <property type="project" value="InterPro"/>
</dbReference>
<dbReference type="Gene3D" id="1.20.120.80">
    <property type="entry name" value="Cytochrome c oxidase, subunit III, four-helix bundle"/>
    <property type="match status" value="1"/>
</dbReference>
<evidence type="ECO:0000256" key="5">
    <source>
        <dbReference type="RuleBase" id="RU003376"/>
    </source>
</evidence>
<keyword evidence="2 5" id="KW-0812">Transmembrane</keyword>
<protein>
    <submittedName>
        <fullName evidence="8">Cytochrome c oxidase subunit 3</fullName>
    </submittedName>
</protein>
<comment type="subcellular location">
    <subcellularLocation>
        <location evidence="5">Cell membrane</location>
        <topology evidence="5">Multi-pass membrane protein</topology>
    </subcellularLocation>
    <subcellularLocation>
        <location evidence="1">Membrane</location>
        <topology evidence="1">Multi-pass membrane protein</topology>
    </subcellularLocation>
</comment>
<organism evidence="8 9">
    <name type="scientific">Sulfobacillus thermosulfidooxidans (strain DSM 9293 / VKM B-1269 / AT-1)</name>
    <dbReference type="NCBI Taxonomy" id="929705"/>
    <lineage>
        <taxon>Bacteria</taxon>
        <taxon>Bacillati</taxon>
        <taxon>Bacillota</taxon>
        <taxon>Clostridia</taxon>
        <taxon>Eubacteriales</taxon>
        <taxon>Clostridiales Family XVII. Incertae Sedis</taxon>
        <taxon>Sulfobacillus</taxon>
    </lineage>
</organism>
<name>A0A1W1WD37_SULTA</name>
<dbReference type="PROSITE" id="PS50253">
    <property type="entry name" value="COX3"/>
    <property type="match status" value="1"/>
</dbReference>
<proteinExistence type="inferred from homology"/>
<evidence type="ECO:0000256" key="2">
    <source>
        <dbReference type="ARBA" id="ARBA00022692"/>
    </source>
</evidence>
<evidence type="ECO:0000256" key="6">
    <source>
        <dbReference type="SAM" id="Phobius"/>
    </source>
</evidence>
<feature type="transmembrane region" description="Helical" evidence="6">
    <location>
        <begin position="99"/>
        <end position="117"/>
    </location>
</feature>
<evidence type="ECO:0000313" key="9">
    <source>
        <dbReference type="Proteomes" id="UP000192660"/>
    </source>
</evidence>
<dbReference type="SUPFAM" id="SSF81452">
    <property type="entry name" value="Cytochrome c oxidase subunit III-like"/>
    <property type="match status" value="1"/>
</dbReference>
<comment type="similarity">
    <text evidence="5">Belongs to the cytochrome c oxidase subunit 3 family.</text>
</comment>
<dbReference type="InterPro" id="IPR035973">
    <property type="entry name" value="Cyt_c_oxidase_su3-like_sf"/>
</dbReference>
<feature type="transmembrane region" description="Helical" evidence="6">
    <location>
        <begin position="129"/>
        <end position="152"/>
    </location>
</feature>
<evidence type="ECO:0000256" key="4">
    <source>
        <dbReference type="ARBA" id="ARBA00023136"/>
    </source>
</evidence>
<dbReference type="InterPro" id="IPR000298">
    <property type="entry name" value="Cyt_c_oxidase-like_su3"/>
</dbReference>
<dbReference type="InterPro" id="IPR013833">
    <property type="entry name" value="Cyt_c_oxidase_su3_a-hlx"/>
</dbReference>
<dbReference type="RefSeq" id="WP_020375532.1">
    <property type="nucleotide sequence ID" value="NZ_FWWY01000001.1"/>
</dbReference>
<feature type="transmembrane region" description="Helical" evidence="6">
    <location>
        <begin position="172"/>
        <end position="191"/>
    </location>
</feature>
<dbReference type="EMBL" id="FWWY01000001">
    <property type="protein sequence ID" value="SMC04197.1"/>
    <property type="molecule type" value="Genomic_DNA"/>
</dbReference>
<feature type="transmembrane region" description="Helical" evidence="6">
    <location>
        <begin position="21"/>
        <end position="41"/>
    </location>
</feature>
<keyword evidence="9" id="KW-1185">Reference proteome</keyword>
<dbReference type="GO" id="GO:0004129">
    <property type="term" value="F:cytochrome-c oxidase activity"/>
    <property type="evidence" value="ECO:0007669"/>
    <property type="project" value="InterPro"/>
</dbReference>
<keyword evidence="4 6" id="KW-0472">Membrane</keyword>
<dbReference type="STRING" id="28034.BFX07_09690"/>
<feature type="transmembrane region" description="Helical" evidence="6">
    <location>
        <begin position="61"/>
        <end position="78"/>
    </location>
</feature>
<dbReference type="OrthoDB" id="9810850at2"/>
<evidence type="ECO:0000256" key="3">
    <source>
        <dbReference type="ARBA" id="ARBA00022989"/>
    </source>
</evidence>
<sequence length="192" mass="21621">MVNKPEMPVERRSEAITPHNYRAVRFSMLVFIATQIVPFVVLFEAKYLYDGTYVAPQANQGFGVVVAALMALSALVAWQAVKAGRHFQDRDLVGTRLKIAAGLGLLAMLGVVYQWGMRYVSPQSRFGEMYYIILGADLVYAVVGLIMLGISIIRNVRQNMAPERFWTAEASVYFWIYVALAWIASWLAVYII</sequence>
<reference evidence="9" key="1">
    <citation type="submission" date="2017-04" db="EMBL/GenBank/DDBJ databases">
        <authorList>
            <person name="Varghese N."/>
            <person name="Submissions S."/>
        </authorList>
    </citation>
    <scope>NUCLEOTIDE SEQUENCE [LARGE SCALE GENOMIC DNA]</scope>
    <source>
        <strain evidence="9">DSM 9293</strain>
    </source>
</reference>
<evidence type="ECO:0000259" key="7">
    <source>
        <dbReference type="PROSITE" id="PS50253"/>
    </source>
</evidence>
<dbReference type="Proteomes" id="UP000192660">
    <property type="component" value="Unassembled WGS sequence"/>
</dbReference>
<accession>A0A1W1WD37</accession>